<name>A0A8J7AHW8_9CYAN</name>
<dbReference type="InterPro" id="IPR021492">
    <property type="entry name" value="DUF3146"/>
</dbReference>
<proteinExistence type="predicted"/>
<protein>
    <submittedName>
        <fullName evidence="1">DUF3146 family protein</fullName>
    </submittedName>
</protein>
<dbReference type="Pfam" id="PF11344">
    <property type="entry name" value="DUF3146"/>
    <property type="match status" value="1"/>
</dbReference>
<keyword evidence="2" id="KW-1185">Reference proteome</keyword>
<accession>A0A8J7AHW8</accession>
<evidence type="ECO:0000313" key="1">
    <source>
        <dbReference type="EMBL" id="MBE9077863.1"/>
    </source>
</evidence>
<dbReference type="RefSeq" id="WP_193907078.1">
    <property type="nucleotide sequence ID" value="NZ_JADEXG010000022.1"/>
</dbReference>
<organism evidence="1 2">
    <name type="scientific">Vasconcelosia minhoensis LEGE 07310</name>
    <dbReference type="NCBI Taxonomy" id="915328"/>
    <lineage>
        <taxon>Bacteria</taxon>
        <taxon>Bacillati</taxon>
        <taxon>Cyanobacteriota</taxon>
        <taxon>Cyanophyceae</taxon>
        <taxon>Nodosilineales</taxon>
        <taxon>Cymatolegaceae</taxon>
        <taxon>Vasconcelosia</taxon>
        <taxon>Vasconcelosia minhoensis</taxon>
    </lineage>
</organism>
<dbReference type="EMBL" id="JADEXG010000022">
    <property type="protein sequence ID" value="MBE9077863.1"/>
    <property type="molecule type" value="Genomic_DNA"/>
</dbReference>
<evidence type="ECO:0000313" key="2">
    <source>
        <dbReference type="Proteomes" id="UP000636505"/>
    </source>
</evidence>
<dbReference type="AlphaFoldDB" id="A0A8J7AHW8"/>
<comment type="caution">
    <text evidence="1">The sequence shown here is derived from an EMBL/GenBank/DDBJ whole genome shotgun (WGS) entry which is preliminary data.</text>
</comment>
<dbReference type="Proteomes" id="UP000636505">
    <property type="component" value="Unassembled WGS sequence"/>
</dbReference>
<gene>
    <name evidence="1" type="ORF">IQ241_11250</name>
</gene>
<sequence>MTQKSKQLPETTAHVRITHQSWPQGKIEGEVRANEFSWQFKWRFRQGQLTVEPSLGRALIQEPLGRFLERFDYQLEPGGDYSFTIRAQL</sequence>
<reference evidence="1" key="1">
    <citation type="submission" date="2020-10" db="EMBL/GenBank/DDBJ databases">
        <authorList>
            <person name="Castelo-Branco R."/>
            <person name="Eusebio N."/>
            <person name="Adriana R."/>
            <person name="Vieira A."/>
            <person name="Brugerolle De Fraissinette N."/>
            <person name="Rezende De Castro R."/>
            <person name="Schneider M.P."/>
            <person name="Vasconcelos V."/>
            <person name="Leao P.N."/>
        </authorList>
    </citation>
    <scope>NUCLEOTIDE SEQUENCE</scope>
    <source>
        <strain evidence="1">LEGE 07310</strain>
    </source>
</reference>